<dbReference type="Pfam" id="PF14681">
    <property type="entry name" value="UPRTase"/>
    <property type="match status" value="1"/>
</dbReference>
<protein>
    <recommendedName>
        <fullName evidence="1">Phosphoribosyltransferase domain-containing protein</fullName>
    </recommendedName>
</protein>
<sequence length="214" mass="23437">MNLKILEDKYTLALQTKIRSVNTDTENLRGALVKLGQKIGMHIVSDNMLEETEVSTPMDQIFKGYSFCNSVNLIYSTKDDYEFFAKGLSLVIPNSKQGYFDFQGVRGPDALTQPVRASSHPTIKPGTIIDTVVIAKAVLATGCTAISLTKNIMSKFQPKNIIIASSFYSQTGISELFAEIPNVKFIYTVGKADTLNEDGMLIPGVGDLDTRLLG</sequence>
<evidence type="ECO:0000313" key="2">
    <source>
        <dbReference type="EMBL" id="GEN82252.1"/>
    </source>
</evidence>
<dbReference type="Proteomes" id="UP000321901">
    <property type="component" value="Unassembled WGS sequence"/>
</dbReference>
<dbReference type="EMBL" id="BJYL01000006">
    <property type="protein sequence ID" value="GEN82252.1"/>
    <property type="molecule type" value="Genomic_DNA"/>
</dbReference>
<dbReference type="Gene3D" id="3.40.50.2020">
    <property type="match status" value="1"/>
</dbReference>
<dbReference type="SUPFAM" id="SSF53271">
    <property type="entry name" value="PRTase-like"/>
    <property type="match status" value="1"/>
</dbReference>
<gene>
    <name evidence="2" type="ORF">SLU01_05640</name>
</gene>
<name>A0A511Z4A2_9BACL</name>
<keyword evidence="3" id="KW-1185">Reference proteome</keyword>
<dbReference type="InterPro" id="IPR029057">
    <property type="entry name" value="PRTase-like"/>
</dbReference>
<evidence type="ECO:0000313" key="3">
    <source>
        <dbReference type="Proteomes" id="UP000321901"/>
    </source>
</evidence>
<dbReference type="InterPro" id="IPR000836">
    <property type="entry name" value="PRTase_dom"/>
</dbReference>
<reference evidence="2 3" key="1">
    <citation type="submission" date="2019-07" db="EMBL/GenBank/DDBJ databases">
        <title>Whole genome shotgun sequence of Sporosarcina luteola NBRC 105378.</title>
        <authorList>
            <person name="Hosoyama A."/>
            <person name="Uohara A."/>
            <person name="Ohji S."/>
            <person name="Ichikawa N."/>
        </authorList>
    </citation>
    <scope>NUCLEOTIDE SEQUENCE [LARGE SCALE GENOMIC DNA]</scope>
    <source>
        <strain evidence="2 3">NBRC 105378</strain>
    </source>
</reference>
<comment type="caution">
    <text evidence="2">The sequence shown here is derived from an EMBL/GenBank/DDBJ whole genome shotgun (WGS) entry which is preliminary data.</text>
</comment>
<dbReference type="OrthoDB" id="2082802at2"/>
<proteinExistence type="predicted"/>
<feature type="domain" description="Phosphoribosyltransferase" evidence="1">
    <location>
        <begin position="130"/>
        <end position="212"/>
    </location>
</feature>
<dbReference type="RefSeq" id="WP_147055115.1">
    <property type="nucleotide sequence ID" value="NZ_BJYL01000006.1"/>
</dbReference>
<evidence type="ECO:0000259" key="1">
    <source>
        <dbReference type="Pfam" id="PF14681"/>
    </source>
</evidence>
<organism evidence="2 3">
    <name type="scientific">Sporosarcina luteola</name>
    <dbReference type="NCBI Taxonomy" id="582850"/>
    <lineage>
        <taxon>Bacteria</taxon>
        <taxon>Bacillati</taxon>
        <taxon>Bacillota</taxon>
        <taxon>Bacilli</taxon>
        <taxon>Bacillales</taxon>
        <taxon>Caryophanaceae</taxon>
        <taxon>Sporosarcina</taxon>
    </lineage>
</organism>
<accession>A0A511Z4A2</accession>
<dbReference type="AlphaFoldDB" id="A0A511Z4A2"/>